<proteinExistence type="predicted"/>
<dbReference type="Pfam" id="PF16694">
    <property type="entry name" value="Cytochrome_P460"/>
    <property type="match status" value="1"/>
</dbReference>
<reference evidence="3 4" key="1">
    <citation type="submission" date="2016-10" db="EMBL/GenBank/DDBJ databases">
        <authorList>
            <person name="Varghese N."/>
            <person name="Submissions S."/>
        </authorList>
    </citation>
    <scope>NUCLEOTIDE SEQUENCE [LARGE SCALE GENOMIC DNA]</scope>
    <source>
        <strain evidence="3 4">Nl1</strain>
    </source>
</reference>
<organism evidence="3 4">
    <name type="scientific">Nitrosospira multiformis</name>
    <dbReference type="NCBI Taxonomy" id="1231"/>
    <lineage>
        <taxon>Bacteria</taxon>
        <taxon>Pseudomonadati</taxon>
        <taxon>Pseudomonadota</taxon>
        <taxon>Betaproteobacteria</taxon>
        <taxon>Nitrosomonadales</taxon>
        <taxon>Nitrosomonadaceae</taxon>
        <taxon>Nitrosospira</taxon>
    </lineage>
</organism>
<feature type="domain" description="Cytochrome P460" evidence="2">
    <location>
        <begin position="50"/>
        <end position="180"/>
    </location>
</feature>
<gene>
    <name evidence="3" type="ORF">SAMN05216402_0116</name>
</gene>
<comment type="caution">
    <text evidence="3">The sequence shown here is derived from an EMBL/GenBank/DDBJ whole genome shotgun (WGS) entry which is preliminary data.</text>
</comment>
<dbReference type="RefSeq" id="WP_074630324.1">
    <property type="nucleotide sequence ID" value="NZ_FNKY01000001.1"/>
</dbReference>
<dbReference type="CDD" id="cd20751">
    <property type="entry name" value="cyt_P460_Ne-like"/>
    <property type="match status" value="1"/>
</dbReference>
<evidence type="ECO:0000313" key="3">
    <source>
        <dbReference type="EMBL" id="SDQ27080.1"/>
    </source>
</evidence>
<dbReference type="Proteomes" id="UP000183471">
    <property type="component" value="Unassembled WGS sequence"/>
</dbReference>
<dbReference type="InterPro" id="IPR038142">
    <property type="entry name" value="Cytochrome_P460_sp"/>
</dbReference>
<feature type="region of interest" description="Disordered" evidence="1">
    <location>
        <begin position="190"/>
        <end position="211"/>
    </location>
</feature>
<evidence type="ECO:0000256" key="1">
    <source>
        <dbReference type="SAM" id="MobiDB-lite"/>
    </source>
</evidence>
<protein>
    <submittedName>
        <fullName evidence="3">Cytochrome P460</fullName>
    </submittedName>
</protein>
<evidence type="ECO:0000259" key="2">
    <source>
        <dbReference type="Pfam" id="PF16694"/>
    </source>
</evidence>
<keyword evidence="4" id="KW-1185">Reference proteome</keyword>
<evidence type="ECO:0000313" key="4">
    <source>
        <dbReference type="Proteomes" id="UP000183471"/>
    </source>
</evidence>
<sequence>MLQQQFPEKTLFGGIASVLMLGLLSIHATSADALDSNYAKFNKKGELVRPTHYREWIFVGAPVTPNDMNDGKPAFPEFHNVYIDPASWTYWKRTGKFREGTIFVLEMVSVGAKKSVSGNGYFQGEFQSIAAAVKSKKRFPNRTENWAYFGFDDKPTAVAQPDEACAACHKASAAEDMVFTQHYPILRAGRPAEKSKTRGLGQDSIDIQRGK</sequence>
<dbReference type="Gene3D" id="3.50.70.20">
    <property type="entry name" value="Cytochrome P460"/>
    <property type="match status" value="1"/>
</dbReference>
<name>A0ABY0T5P3_9PROT</name>
<accession>A0ABY0T5P3</accession>
<dbReference type="InterPro" id="IPR032033">
    <property type="entry name" value="Cytochrome_P460"/>
</dbReference>
<dbReference type="EMBL" id="FNKY01000001">
    <property type="protein sequence ID" value="SDQ27080.1"/>
    <property type="molecule type" value="Genomic_DNA"/>
</dbReference>